<name>A0ABP6MP19_9ACTN</name>
<evidence type="ECO:0000256" key="6">
    <source>
        <dbReference type="HAMAP-Rule" id="MF_01321"/>
    </source>
</evidence>
<evidence type="ECO:0000256" key="2">
    <source>
        <dbReference type="ARBA" id="ARBA00022679"/>
    </source>
</evidence>
<evidence type="ECO:0000313" key="15">
    <source>
        <dbReference type="EMBL" id="GAA3121067.1"/>
    </source>
</evidence>
<dbReference type="InterPro" id="IPR007121">
    <property type="entry name" value="RNA_pol_bsu_CS"/>
</dbReference>
<dbReference type="InterPro" id="IPR019462">
    <property type="entry name" value="DNA-dir_RNA_pol_bsu_external_1"/>
</dbReference>
<sequence length="1156" mass="128171">MAASRNASAVPAGPRRVSFARIQEPLEVPDLLALQTESFDWLLGNEKWKARVEAARQAGRKDVPAQSGLEEIFEEISPIEDFSGTMSLSFRDHRFEPPKYSVDECKDKDMTYSAPMFVTAEFINNTTGEIKSQTVFMGDFPLMTGKGTFIINGTERVVVSQLVRSPGVYFDRSIDKTSDKDLYGCKVIPSRGAWLEFEIDKRDSVGVRIDRKRKQAVTVLLKALGWTNEQILERFGQYESMRATLEKDHTAGQDDALLDIYRKLRPGEPPTRESAQTLLENLYFNPKRYDLAKVGRYKINKKLGVDAEITQGTLTEEDIVATIEYLVKLHAGETSMTGAGDREIVVETDDIDHFGNRRLRTVGELIQNQVRLGLARMERVVRERMTTQDVEAITPQTLINIRPVVASIKEFFGTSQLSQFMDQTNPLAGLTHKRRLSALGPGGLSRERAGFEVRDVHPSHYGRMCPIETPEGPNIGLIGSLASFGRVNSFGFVETPYRKVVDGRVTDQVEYLTADEEDRYVIAQANTPISSDGTFLADRVLVRRKGGEFESVRANEVDYMDVSARQMVSVATAMIPFLEHDDANRALMGSNMQRQSVPLLKSEAPLVGTGMEYRAATDAGDVITAEKAGVVEEVSADYITVMNDDGTRTTYRVAKFKRSNQGTCFNQKPIVAEGDRIEAGQVIADGPCTDNGEMALGKNLLVAFMPWEGHNYEDAIILSQRLVQDDVLSSIHIEEHEVDARDTKLGPEEITRDIPNVSEEVLADLDERGIIRIGAEVVPGDILVGKVTPKGETELTPEERLLRAIFGEKAREVRDTSLKVPHGEQGKVIGVRVFSREEGDELPPGVNELVRVYVAQKRKITDGDKLAGRHGNKGVISKILPVEDMPFLEDGTPVDIILNPLGVPGRMNVGQVLETHLGWIAARGWDISGIEEAWAERLRDKGFGQVEPRTNVATPVFDGASEEEIVGLLDNTLVTRDGQRMVGPNGKAQLFDGRSGEPFPHPISVGYIYILKLLHLVDDKIHARSTGPYSMITQQPLGGKAQFGGQRFGEMEVWALEAYGAAYALQELLTIKSDDVLGRVKVYEAIVKGENIPEPGIPESFKVLIKEMQSLCLNVEVLSSDGMSIEMRDTDEDVFRAAEELGIDLSRREPSSVEEV</sequence>
<comment type="similarity">
    <text evidence="6 7">Belongs to the RNA polymerase beta chain family.</text>
</comment>
<evidence type="ECO:0000313" key="16">
    <source>
        <dbReference type="Proteomes" id="UP001500320"/>
    </source>
</evidence>
<dbReference type="Proteomes" id="UP001500320">
    <property type="component" value="Unassembled WGS sequence"/>
</dbReference>
<reference evidence="16" key="1">
    <citation type="journal article" date="2019" name="Int. J. Syst. Evol. Microbiol.">
        <title>The Global Catalogue of Microorganisms (GCM) 10K type strain sequencing project: providing services to taxonomists for standard genome sequencing and annotation.</title>
        <authorList>
            <consortium name="The Broad Institute Genomics Platform"/>
            <consortium name="The Broad Institute Genome Sequencing Center for Infectious Disease"/>
            <person name="Wu L."/>
            <person name="Ma J."/>
        </authorList>
    </citation>
    <scope>NUCLEOTIDE SEQUENCE [LARGE SCALE GENOMIC DNA]</scope>
    <source>
        <strain evidence="16">JCM 9373</strain>
    </source>
</reference>
<feature type="domain" description="RNA polymerase beta subunit protrusion" evidence="12">
    <location>
        <begin position="34"/>
        <end position="404"/>
    </location>
</feature>
<evidence type="ECO:0000259" key="10">
    <source>
        <dbReference type="Pfam" id="PF04560"/>
    </source>
</evidence>
<feature type="domain" description="DNA-directed RNA polymerase beta subunit external 1" evidence="14">
    <location>
        <begin position="497"/>
        <end position="563"/>
    </location>
</feature>
<dbReference type="Gene3D" id="3.90.1800.10">
    <property type="entry name" value="RNA polymerase alpha subunit dimerisation domain"/>
    <property type="match status" value="1"/>
</dbReference>
<evidence type="ECO:0000256" key="8">
    <source>
        <dbReference type="RuleBase" id="RU363031"/>
    </source>
</evidence>
<evidence type="ECO:0000259" key="12">
    <source>
        <dbReference type="Pfam" id="PF04563"/>
    </source>
</evidence>
<dbReference type="InterPro" id="IPR042107">
    <property type="entry name" value="DNA-dir_RNA_pol_bsu_ext_1_sf"/>
</dbReference>
<dbReference type="RefSeq" id="WP_344856343.1">
    <property type="nucleotide sequence ID" value="NZ_BAAAUT010000006.1"/>
</dbReference>
<dbReference type="EMBL" id="BAAAUT010000006">
    <property type="protein sequence ID" value="GAA3121067.1"/>
    <property type="molecule type" value="Genomic_DNA"/>
</dbReference>
<dbReference type="Gene3D" id="2.40.50.100">
    <property type="match status" value="1"/>
</dbReference>
<dbReference type="Pfam" id="PF04565">
    <property type="entry name" value="RNA_pol_Rpb2_3"/>
    <property type="match status" value="1"/>
</dbReference>
<dbReference type="Gene3D" id="2.40.50.150">
    <property type="match status" value="1"/>
</dbReference>
<dbReference type="Pfam" id="PF04563">
    <property type="entry name" value="RNA_pol_Rpb2_1"/>
    <property type="match status" value="1"/>
</dbReference>
<gene>
    <name evidence="6 15" type="primary">rpoB</name>
    <name evidence="15" type="ORF">GCM10010466_09990</name>
</gene>
<dbReference type="InterPro" id="IPR015712">
    <property type="entry name" value="DNA-dir_RNA_pol_su2"/>
</dbReference>
<accession>A0ABP6MP19</accession>
<keyword evidence="3 6" id="KW-0548">Nucleotidyltransferase</keyword>
<evidence type="ECO:0000259" key="13">
    <source>
        <dbReference type="Pfam" id="PF04565"/>
    </source>
</evidence>
<evidence type="ECO:0000259" key="11">
    <source>
        <dbReference type="Pfam" id="PF04561"/>
    </source>
</evidence>
<dbReference type="InterPro" id="IPR037033">
    <property type="entry name" value="DNA-dir_RNAP_su2_hyb_sf"/>
</dbReference>
<dbReference type="Pfam" id="PF00562">
    <property type="entry name" value="RNA_pol_Rpb2_6"/>
    <property type="match status" value="1"/>
</dbReference>
<dbReference type="PROSITE" id="PS01166">
    <property type="entry name" value="RNA_POL_BETA"/>
    <property type="match status" value="1"/>
</dbReference>
<dbReference type="Pfam" id="PF04561">
    <property type="entry name" value="RNA_pol_Rpb2_2"/>
    <property type="match status" value="1"/>
</dbReference>
<comment type="subunit">
    <text evidence="6 8">The RNAP catalytic core consists of 2 alpha, 1 beta, 1 beta' and 1 omega subunit. When a sigma factor is associated with the core the holoenzyme is formed, which can initiate transcription.</text>
</comment>
<feature type="domain" description="DNA-directed RNA polymerase subunit 2 hybrid-binding" evidence="9">
    <location>
        <begin position="625"/>
        <end position="1042"/>
    </location>
</feature>
<comment type="function">
    <text evidence="6 8">DNA-dependent RNA polymerase catalyzes the transcription of DNA into RNA using the four ribonucleoside triphosphates as substrates.</text>
</comment>
<evidence type="ECO:0000259" key="14">
    <source>
        <dbReference type="Pfam" id="PF10385"/>
    </source>
</evidence>
<dbReference type="NCBIfam" id="NF001616">
    <property type="entry name" value="PRK00405.1"/>
    <property type="match status" value="1"/>
</dbReference>
<dbReference type="Pfam" id="PF04560">
    <property type="entry name" value="RNA_pol_Rpb2_7"/>
    <property type="match status" value="1"/>
</dbReference>
<keyword evidence="16" id="KW-1185">Reference proteome</keyword>
<dbReference type="GO" id="GO:0000428">
    <property type="term" value="C:DNA-directed RNA polymerase complex"/>
    <property type="evidence" value="ECO:0007669"/>
    <property type="project" value="UniProtKB-KW"/>
</dbReference>
<evidence type="ECO:0000256" key="1">
    <source>
        <dbReference type="ARBA" id="ARBA00022478"/>
    </source>
</evidence>
<dbReference type="SUPFAM" id="SSF64484">
    <property type="entry name" value="beta and beta-prime subunits of DNA dependent RNA-polymerase"/>
    <property type="match status" value="1"/>
</dbReference>
<feature type="domain" description="RNA polymerase Rpb2" evidence="10">
    <location>
        <begin position="1044"/>
        <end position="1118"/>
    </location>
</feature>
<comment type="caution">
    <text evidence="15">The sequence shown here is derived from an EMBL/GenBank/DDBJ whole genome shotgun (WGS) entry which is preliminary data.</text>
</comment>
<evidence type="ECO:0000259" key="9">
    <source>
        <dbReference type="Pfam" id="PF00562"/>
    </source>
</evidence>
<dbReference type="InterPro" id="IPR010243">
    <property type="entry name" value="RNA_pol_bsu_bac"/>
</dbReference>
<dbReference type="HAMAP" id="MF_01321">
    <property type="entry name" value="RNApol_bact_RpoB"/>
    <property type="match status" value="1"/>
</dbReference>
<keyword evidence="1 6" id="KW-0240">DNA-directed RNA polymerase</keyword>
<dbReference type="Gene3D" id="3.90.1100.10">
    <property type="match status" value="1"/>
</dbReference>
<dbReference type="InterPro" id="IPR007645">
    <property type="entry name" value="RNA_pol_Rpb2_3"/>
</dbReference>
<dbReference type="InterPro" id="IPR014724">
    <property type="entry name" value="RNA_pol_RPB2_OB-fold"/>
</dbReference>
<evidence type="ECO:0000256" key="4">
    <source>
        <dbReference type="ARBA" id="ARBA00023163"/>
    </source>
</evidence>
<evidence type="ECO:0000256" key="3">
    <source>
        <dbReference type="ARBA" id="ARBA00022695"/>
    </source>
</evidence>
<evidence type="ECO:0000256" key="7">
    <source>
        <dbReference type="RuleBase" id="RU000434"/>
    </source>
</evidence>
<dbReference type="InterPro" id="IPR007641">
    <property type="entry name" value="RNA_pol_Rpb2_7"/>
</dbReference>
<organism evidence="15 16">
    <name type="scientific">Planomonospora alba</name>
    <dbReference type="NCBI Taxonomy" id="161354"/>
    <lineage>
        <taxon>Bacteria</taxon>
        <taxon>Bacillati</taxon>
        <taxon>Actinomycetota</taxon>
        <taxon>Actinomycetes</taxon>
        <taxon>Streptosporangiales</taxon>
        <taxon>Streptosporangiaceae</taxon>
        <taxon>Planomonospora</taxon>
    </lineage>
</organism>
<keyword evidence="2 6" id="KW-0808">Transferase</keyword>
<dbReference type="InterPro" id="IPR037034">
    <property type="entry name" value="RNA_pol_Rpb2_2_sf"/>
</dbReference>
<dbReference type="EC" id="2.7.7.6" evidence="6 8"/>
<dbReference type="InterPro" id="IPR007644">
    <property type="entry name" value="RNA_pol_bsu_protrusion"/>
</dbReference>
<proteinExistence type="inferred from homology"/>
<dbReference type="CDD" id="cd00653">
    <property type="entry name" value="RNA_pol_B_RPB2"/>
    <property type="match status" value="1"/>
</dbReference>
<dbReference type="Gene3D" id="2.40.270.10">
    <property type="entry name" value="DNA-directed RNA polymerase, subunit 2, domain 6"/>
    <property type="match status" value="1"/>
</dbReference>
<dbReference type="InterPro" id="IPR007120">
    <property type="entry name" value="DNA-dir_RNAP_su2_dom"/>
</dbReference>
<evidence type="ECO:0000256" key="5">
    <source>
        <dbReference type="ARBA" id="ARBA00048552"/>
    </source>
</evidence>
<dbReference type="Pfam" id="PF10385">
    <property type="entry name" value="RNA_pol_Rpb2_45"/>
    <property type="match status" value="1"/>
</dbReference>
<feature type="domain" description="RNA polymerase Rpb2" evidence="13">
    <location>
        <begin position="419"/>
        <end position="487"/>
    </location>
</feature>
<dbReference type="NCBIfam" id="TIGR02013">
    <property type="entry name" value="rpoB"/>
    <property type="match status" value="1"/>
</dbReference>
<dbReference type="PANTHER" id="PTHR20856">
    <property type="entry name" value="DNA-DIRECTED RNA POLYMERASE I SUBUNIT 2"/>
    <property type="match status" value="1"/>
</dbReference>
<comment type="catalytic activity">
    <reaction evidence="5 6 8">
        <text>RNA(n) + a ribonucleoside 5'-triphosphate = RNA(n+1) + diphosphate</text>
        <dbReference type="Rhea" id="RHEA:21248"/>
        <dbReference type="Rhea" id="RHEA-COMP:14527"/>
        <dbReference type="Rhea" id="RHEA-COMP:17342"/>
        <dbReference type="ChEBI" id="CHEBI:33019"/>
        <dbReference type="ChEBI" id="CHEBI:61557"/>
        <dbReference type="ChEBI" id="CHEBI:140395"/>
        <dbReference type="EC" id="2.7.7.6"/>
    </reaction>
</comment>
<dbReference type="Gene3D" id="2.30.150.10">
    <property type="entry name" value="DNA-directed RNA polymerase, beta subunit, external 1 domain"/>
    <property type="match status" value="1"/>
</dbReference>
<dbReference type="Gene3D" id="3.90.1110.10">
    <property type="entry name" value="RNA polymerase Rpb2, domain 2"/>
    <property type="match status" value="1"/>
</dbReference>
<protein>
    <recommendedName>
        <fullName evidence="6 8">DNA-directed RNA polymerase subunit beta</fullName>
        <shortName evidence="6">RNAP subunit beta</shortName>
        <ecNumber evidence="6 8">2.7.7.6</ecNumber>
    </recommendedName>
    <alternativeName>
        <fullName evidence="6">RNA polymerase subunit beta</fullName>
    </alternativeName>
    <alternativeName>
        <fullName evidence="6">Transcriptase subunit beta</fullName>
    </alternativeName>
</protein>
<keyword evidence="4 6" id="KW-0804">Transcription</keyword>
<feature type="domain" description="RNA polymerase Rpb2" evidence="11">
    <location>
        <begin position="164"/>
        <end position="360"/>
    </location>
</feature>
<dbReference type="InterPro" id="IPR007642">
    <property type="entry name" value="RNA_pol_Rpb2_2"/>
</dbReference>